<dbReference type="InterPro" id="IPR036770">
    <property type="entry name" value="Ankyrin_rpt-contain_sf"/>
</dbReference>
<dbReference type="Gene3D" id="1.25.40.20">
    <property type="entry name" value="Ankyrin repeat-containing domain"/>
    <property type="match status" value="2"/>
</dbReference>
<dbReference type="Proteomes" id="UP000030766">
    <property type="component" value="Unassembled WGS sequence"/>
</dbReference>
<feature type="repeat" description="ANK" evidence="3">
    <location>
        <begin position="516"/>
        <end position="548"/>
    </location>
</feature>
<dbReference type="SUPFAM" id="SSF48403">
    <property type="entry name" value="Ankyrin repeat"/>
    <property type="match status" value="1"/>
</dbReference>
<evidence type="ECO:0000256" key="2">
    <source>
        <dbReference type="ARBA" id="ARBA00023043"/>
    </source>
</evidence>
<dbReference type="EMBL" id="JH717926">
    <property type="protein sequence ID" value="EWZ28369.1"/>
    <property type="molecule type" value="Genomic_DNA"/>
</dbReference>
<organism evidence="4">
    <name type="scientific">Fusarium oxysporum Fo47</name>
    <dbReference type="NCBI Taxonomy" id="660027"/>
    <lineage>
        <taxon>Eukaryota</taxon>
        <taxon>Fungi</taxon>
        <taxon>Dikarya</taxon>
        <taxon>Ascomycota</taxon>
        <taxon>Pezizomycotina</taxon>
        <taxon>Sordariomycetes</taxon>
        <taxon>Hypocreomycetidae</taxon>
        <taxon>Hypocreales</taxon>
        <taxon>Nectriaceae</taxon>
        <taxon>Fusarium</taxon>
        <taxon>Fusarium oxysporum species complex</taxon>
    </lineage>
</organism>
<protein>
    <submittedName>
        <fullName evidence="4">Uncharacterized protein</fullName>
    </submittedName>
</protein>
<dbReference type="PROSITE" id="PS50297">
    <property type="entry name" value="ANK_REP_REGION"/>
    <property type="match status" value="2"/>
</dbReference>
<dbReference type="SMART" id="SM00248">
    <property type="entry name" value="ANK"/>
    <property type="match status" value="5"/>
</dbReference>
<reference evidence="4" key="2">
    <citation type="submission" date="2012-06" db="EMBL/GenBank/DDBJ databases">
        <title>Annotation of the Genome Sequence of Fusarium oxysporum Fo47.</title>
        <authorList>
            <consortium name="The Broad Institute Genomics Platform"/>
            <person name="Ma L.-J."/>
            <person name="Corby-Kistler H."/>
            <person name="Broz K."/>
            <person name="Gale L.R."/>
            <person name="Jonkers W."/>
            <person name="O'Donnell K."/>
            <person name="Ploetz R."/>
            <person name="Steinberg C."/>
            <person name="Schwartz D.C."/>
            <person name="VanEtten H."/>
            <person name="Zhou S."/>
            <person name="Young S.K."/>
            <person name="Zeng Q."/>
            <person name="Gargeya S."/>
            <person name="Fitzgerald M."/>
            <person name="Abouelleil A."/>
            <person name="Alvarado L."/>
            <person name="Chapman S.B."/>
            <person name="Gainer-Dewar J."/>
            <person name="Goldberg J."/>
            <person name="Griggs A."/>
            <person name="Gujja S."/>
            <person name="Hansen M."/>
            <person name="Howarth C."/>
            <person name="Imamovic A."/>
            <person name="Ireland A."/>
            <person name="Larimer J."/>
            <person name="McCowan C."/>
            <person name="Murphy C."/>
            <person name="Pearson M."/>
            <person name="Poon T.W."/>
            <person name="Priest M."/>
            <person name="Roberts A."/>
            <person name="Saif S."/>
            <person name="Shea T."/>
            <person name="Sykes S."/>
            <person name="Wortman J."/>
            <person name="Nusbaum C."/>
            <person name="Birren B."/>
        </authorList>
    </citation>
    <scope>NUCLEOTIDE SEQUENCE</scope>
    <source>
        <strain evidence="4">Fo47</strain>
    </source>
</reference>
<accession>W9JD33</accession>
<proteinExistence type="predicted"/>
<dbReference type="PROSITE" id="PS50088">
    <property type="entry name" value="ANK_REPEAT"/>
    <property type="match status" value="2"/>
</dbReference>
<dbReference type="Pfam" id="PF00023">
    <property type="entry name" value="Ank"/>
    <property type="match status" value="1"/>
</dbReference>
<dbReference type="VEuPathDB" id="FungiDB:FOZG_17936"/>
<reference evidence="4" key="1">
    <citation type="submission" date="2011-06" db="EMBL/GenBank/DDBJ databases">
        <title>The Genome Sequence of Fusarium oxysporum Fo47.</title>
        <authorList>
            <consortium name="The Broad Institute Genome Sequencing Platform"/>
            <person name="Ma L.-J."/>
            <person name="Gale L.R."/>
            <person name="Schwartz D.C."/>
            <person name="Zhou S."/>
            <person name="Corby-Kistler H."/>
            <person name="Young S.K."/>
            <person name="Zeng Q."/>
            <person name="Gargeya S."/>
            <person name="Fitzgerald M."/>
            <person name="Haas B."/>
            <person name="Abouelleil A."/>
            <person name="Alvarado L."/>
            <person name="Arachchi H.M."/>
            <person name="Berlin A."/>
            <person name="Brown A."/>
            <person name="Chapman S.B."/>
            <person name="Chen Z."/>
            <person name="Dunbar C."/>
            <person name="Freedman E."/>
            <person name="Gearin G."/>
            <person name="Gellesch M."/>
            <person name="Goldberg J."/>
            <person name="Griggs A."/>
            <person name="Gujja S."/>
            <person name="Heiman D."/>
            <person name="Howarth C."/>
            <person name="Larson L."/>
            <person name="Lui A."/>
            <person name="MacDonald P.J.P."/>
            <person name="Mehta T."/>
            <person name="Montmayeur A."/>
            <person name="Murphy C."/>
            <person name="Neiman D."/>
            <person name="Pearson M."/>
            <person name="Priest M."/>
            <person name="Roberts A."/>
            <person name="Saif S."/>
            <person name="Shea T."/>
            <person name="Shenoy N."/>
            <person name="Sisk P."/>
            <person name="Stolte C."/>
            <person name="Sykes S."/>
            <person name="Wortman J."/>
            <person name="Nusbaum C."/>
            <person name="Birren B."/>
        </authorList>
    </citation>
    <scope>NUCLEOTIDE SEQUENCE [LARGE SCALE GENOMIC DNA]</scope>
    <source>
        <strain evidence="4">Fo47</strain>
    </source>
</reference>
<keyword evidence="2 3" id="KW-0040">ANK repeat</keyword>
<dbReference type="PANTHER" id="PTHR24173:SF74">
    <property type="entry name" value="ANKYRIN REPEAT DOMAIN-CONTAINING PROTEIN 16"/>
    <property type="match status" value="1"/>
</dbReference>
<feature type="repeat" description="ANK" evidence="3">
    <location>
        <begin position="661"/>
        <end position="693"/>
    </location>
</feature>
<dbReference type="PANTHER" id="PTHR24173">
    <property type="entry name" value="ANKYRIN REPEAT CONTAINING"/>
    <property type="match status" value="1"/>
</dbReference>
<dbReference type="HOGENOM" id="CLU_010915_0_0_1"/>
<evidence type="ECO:0000256" key="1">
    <source>
        <dbReference type="ARBA" id="ARBA00022737"/>
    </source>
</evidence>
<gene>
    <name evidence="4" type="ORF">FOZG_17936</name>
</gene>
<evidence type="ECO:0000313" key="4">
    <source>
        <dbReference type="EMBL" id="EWZ28369.1"/>
    </source>
</evidence>
<dbReference type="Pfam" id="PF12796">
    <property type="entry name" value="Ank_2"/>
    <property type="match status" value="1"/>
</dbReference>
<evidence type="ECO:0000256" key="3">
    <source>
        <dbReference type="PROSITE-ProRule" id="PRU00023"/>
    </source>
</evidence>
<name>W9JD33_FUSOX</name>
<dbReference type="AlphaFoldDB" id="W9JD33"/>
<dbReference type="InterPro" id="IPR002110">
    <property type="entry name" value="Ankyrin_rpt"/>
</dbReference>
<sequence length="1017" mass="115814">MAEAFGIAAGAVGFVSLLVQVTSGINKLRDITNSADAAPAEINSLMRELDFLVHVMREANDKAPSQKDLILQHCQTNCDQVVRDLEVLNKMLATGSKRNVKVKVFGILAFRHWKGNVEVLHRNIQAAKLSLIMLVNHHTSVRLGEIALVNQLDVSPTRAMSADGDGISSKGLWPTPSANSSNLSSVSRQTVTFFDRSRFRRRGDCLSRYCSCICHRTERTSRRFWALEHTPLAVFKQICDKESCNAVKYGGTFRFALSQFGVRWATVIQLYIVTTSGKYSLRSSFEVERVVPYTSPGFETLWKIREGIITFEEGRETLVHLHLTDPTFPNHVDPSGKSYIENLVMGPARWPVDRECRYKLLELFMGEFKMTRGTEHSRFLSRCAGWIGEAPHLELLEILLNLGFDAAEIDIHDWPEPCSPDWFVPDIAPDPFFIEYLGLLCKDNQGKLSTRFAGMTPLHEAVLFDSADSVRKWTSRSNKDERNAFGQTPLHLAISNPQYLRILIQAGYELDAHDNYGITPLMYATAINKEEAVMALIDAGSDLSARDTQLNRNFMCYAALRQHWSLVLKVLNTIEDHAGKRAAESWAEFATYLFVVVYPDHLGTSGVSLDQLLAKCGTVNFVYDASEDKKNRCLLHDIRSPADFEALLGNGFKLVNHVDSAGQHPLMVAADRCDSALVSRLLACGTDINLKDKFHNTSLCYVLQRLETSFLGHSLSIAMDTLRVLLANDADVLSRDTCRCPCSPQGCLPASMLNHGIHQVLRCTRAPIWSLEWLSLVSEHRGENEAKTIVQSFIRRAKHDEMGMTHVCCQRERGYVFQHIRWEKPIPDDDIDDIIDEESEFIHVLESEMNQSSKKEYNALLDDWIVQIKTSLDEVCSEAAKHNERYEPRRTGWEVDYQHDYFIQRIEMDGWRDPIRDVKDDISEYVYWMEQEYHSGNASQMNESFRERWYLRRFSWLRRLACALDISAAEVVDKMQNPRLPRQQGECSPLNMEEGITHFLSTWADWKEDCGQRETVL</sequence>
<keyword evidence="1" id="KW-0677">Repeat</keyword>